<dbReference type="EMBL" id="LAZR01039039">
    <property type="protein sequence ID" value="KKL17999.1"/>
    <property type="molecule type" value="Genomic_DNA"/>
</dbReference>
<sequence length="60" mass="7043">LEPFEQHKRVFIERVERLLEKEEAKDSDGDYSSDSDLEEELEAVIQSERETISFRGKISV</sequence>
<gene>
    <name evidence="1" type="ORF">LCGC14_2479950</name>
</gene>
<reference evidence="1" key="1">
    <citation type="journal article" date="2015" name="Nature">
        <title>Complex archaea that bridge the gap between prokaryotes and eukaryotes.</title>
        <authorList>
            <person name="Spang A."/>
            <person name="Saw J.H."/>
            <person name="Jorgensen S.L."/>
            <person name="Zaremba-Niedzwiedzka K."/>
            <person name="Martijn J."/>
            <person name="Lind A.E."/>
            <person name="van Eijk R."/>
            <person name="Schleper C."/>
            <person name="Guy L."/>
            <person name="Ettema T.J."/>
        </authorList>
    </citation>
    <scope>NUCLEOTIDE SEQUENCE</scope>
</reference>
<proteinExistence type="predicted"/>
<comment type="caution">
    <text evidence="1">The sequence shown here is derived from an EMBL/GenBank/DDBJ whole genome shotgun (WGS) entry which is preliminary data.</text>
</comment>
<feature type="non-terminal residue" evidence="1">
    <location>
        <position position="1"/>
    </location>
</feature>
<dbReference type="AlphaFoldDB" id="A0A0F9B7W5"/>
<accession>A0A0F9B7W5</accession>
<name>A0A0F9B7W5_9ZZZZ</name>
<organism evidence="1">
    <name type="scientific">marine sediment metagenome</name>
    <dbReference type="NCBI Taxonomy" id="412755"/>
    <lineage>
        <taxon>unclassified sequences</taxon>
        <taxon>metagenomes</taxon>
        <taxon>ecological metagenomes</taxon>
    </lineage>
</organism>
<protein>
    <submittedName>
        <fullName evidence="1">Uncharacterized protein</fullName>
    </submittedName>
</protein>
<evidence type="ECO:0000313" key="1">
    <source>
        <dbReference type="EMBL" id="KKL17999.1"/>
    </source>
</evidence>